<evidence type="ECO:0000259" key="3">
    <source>
        <dbReference type="SMART" id="SM00829"/>
    </source>
</evidence>
<dbReference type="GO" id="GO:0016651">
    <property type="term" value="F:oxidoreductase activity, acting on NAD(P)H"/>
    <property type="evidence" value="ECO:0007669"/>
    <property type="project" value="InterPro"/>
</dbReference>
<dbReference type="EMBL" id="NKUJ01000103">
    <property type="protein sequence ID" value="RMJ13672.1"/>
    <property type="molecule type" value="Genomic_DNA"/>
</dbReference>
<evidence type="ECO:0000313" key="4">
    <source>
        <dbReference type="EMBL" id="RMJ13672.1"/>
    </source>
</evidence>
<gene>
    <name evidence="4" type="ORF">CDV36_006685</name>
</gene>
<organism evidence="4 5">
    <name type="scientific">Fusarium kuroshium</name>
    <dbReference type="NCBI Taxonomy" id="2010991"/>
    <lineage>
        <taxon>Eukaryota</taxon>
        <taxon>Fungi</taxon>
        <taxon>Dikarya</taxon>
        <taxon>Ascomycota</taxon>
        <taxon>Pezizomycotina</taxon>
        <taxon>Sordariomycetes</taxon>
        <taxon>Hypocreomycetidae</taxon>
        <taxon>Hypocreales</taxon>
        <taxon>Nectriaceae</taxon>
        <taxon>Fusarium</taxon>
        <taxon>Fusarium solani species complex</taxon>
    </lineage>
</organism>
<dbReference type="PANTHER" id="PTHR45348:SF2">
    <property type="entry name" value="ZINC-TYPE ALCOHOL DEHYDROGENASE-LIKE PROTEIN C2E1P3.01"/>
    <property type="match status" value="1"/>
</dbReference>
<evidence type="ECO:0000256" key="2">
    <source>
        <dbReference type="ARBA" id="ARBA00023002"/>
    </source>
</evidence>
<dbReference type="Pfam" id="PF08240">
    <property type="entry name" value="ADH_N"/>
    <property type="match status" value="1"/>
</dbReference>
<evidence type="ECO:0000313" key="5">
    <source>
        <dbReference type="Proteomes" id="UP000277212"/>
    </source>
</evidence>
<comment type="similarity">
    <text evidence="1">Belongs to the zinc-containing alcohol dehydrogenase family.</text>
</comment>
<feature type="domain" description="Enoyl reductase (ER)" evidence="3">
    <location>
        <begin position="11"/>
        <end position="326"/>
    </location>
</feature>
<proteinExistence type="inferred from homology"/>
<dbReference type="InterPro" id="IPR013149">
    <property type="entry name" value="ADH-like_C"/>
</dbReference>
<sequence>MSFENTAAWITSYNAHPFEVKSAPVGVPEENQILIRNRAIAINPIDHKVQTTSVHRGQINYPSILGEDVAGEVVALGPGVTKFKIGDRVAGLAAGFLTNKNEEKTFQAYTILRTDLSVKIPEKYSFQEASTFPLAVGTTAAGLFNTDLLNLRLPTFPAQNPTGEILLVWGGASAVGCAAIQLAVAAGYEVLTTASPKNFDLVKKLGASHVFDYKSPTVVGDLLRAAAGKKSAGVFDTIGFSSWPYTLEFADKADGVRFIACTVPGWPEPPQGVTVKHLFSLSIIKSHVASAVWDDYLPKAVEAGAFVPAPSPMEFGKGLESLQGAVDFLGEKGVSAQKVIVSLE</sequence>
<dbReference type="InterPro" id="IPR013154">
    <property type="entry name" value="ADH-like_N"/>
</dbReference>
<dbReference type="SMART" id="SM00829">
    <property type="entry name" value="PKS_ER"/>
    <property type="match status" value="1"/>
</dbReference>
<dbReference type="InterPro" id="IPR020843">
    <property type="entry name" value="ER"/>
</dbReference>
<accession>A0A3M2S8Y1</accession>
<dbReference type="InterPro" id="IPR047122">
    <property type="entry name" value="Trans-enoyl_RdTase-like"/>
</dbReference>
<dbReference type="InterPro" id="IPR011032">
    <property type="entry name" value="GroES-like_sf"/>
</dbReference>
<dbReference type="AlphaFoldDB" id="A0A3M2S8Y1"/>
<dbReference type="Pfam" id="PF00107">
    <property type="entry name" value="ADH_zinc_N"/>
    <property type="match status" value="1"/>
</dbReference>
<keyword evidence="2" id="KW-0560">Oxidoreductase</keyword>
<dbReference type="CDD" id="cd08249">
    <property type="entry name" value="enoyl_reductase_like"/>
    <property type="match status" value="1"/>
</dbReference>
<dbReference type="Gene3D" id="3.90.180.10">
    <property type="entry name" value="Medium-chain alcohol dehydrogenases, catalytic domain"/>
    <property type="match status" value="1"/>
</dbReference>
<dbReference type="STRING" id="2010991.A0A3M2S8Y1"/>
<reference evidence="4 5" key="1">
    <citation type="submission" date="2017-06" db="EMBL/GenBank/DDBJ databases">
        <title>Comparative genomic analysis of Ambrosia Fusariam Clade fungi.</title>
        <authorList>
            <person name="Stajich J.E."/>
            <person name="Carrillo J."/>
            <person name="Kijimoto T."/>
            <person name="Eskalen A."/>
            <person name="O'Donnell K."/>
            <person name="Kasson M."/>
        </authorList>
    </citation>
    <scope>NUCLEOTIDE SEQUENCE [LARGE SCALE GENOMIC DNA]</scope>
    <source>
        <strain evidence="4">UCR3666</strain>
    </source>
</reference>
<dbReference type="InterPro" id="IPR036291">
    <property type="entry name" value="NAD(P)-bd_dom_sf"/>
</dbReference>
<protein>
    <recommendedName>
        <fullName evidence="3">Enoyl reductase (ER) domain-containing protein</fullName>
    </recommendedName>
</protein>
<dbReference type="Gene3D" id="3.40.50.720">
    <property type="entry name" value="NAD(P)-binding Rossmann-like Domain"/>
    <property type="match status" value="1"/>
</dbReference>
<dbReference type="PANTHER" id="PTHR45348">
    <property type="entry name" value="HYPOTHETICAL OXIDOREDUCTASE (EUROFUNG)"/>
    <property type="match status" value="1"/>
</dbReference>
<dbReference type="SUPFAM" id="SSF51735">
    <property type="entry name" value="NAD(P)-binding Rossmann-fold domains"/>
    <property type="match status" value="1"/>
</dbReference>
<name>A0A3M2S8Y1_9HYPO</name>
<dbReference type="Proteomes" id="UP000277212">
    <property type="component" value="Unassembled WGS sequence"/>
</dbReference>
<comment type="caution">
    <text evidence="4">The sequence shown here is derived from an EMBL/GenBank/DDBJ whole genome shotgun (WGS) entry which is preliminary data.</text>
</comment>
<dbReference type="OrthoDB" id="48317at2759"/>
<dbReference type="SUPFAM" id="SSF50129">
    <property type="entry name" value="GroES-like"/>
    <property type="match status" value="1"/>
</dbReference>
<evidence type="ECO:0000256" key="1">
    <source>
        <dbReference type="ARBA" id="ARBA00008072"/>
    </source>
</evidence>
<keyword evidence="5" id="KW-1185">Reference proteome</keyword>